<evidence type="ECO:0000313" key="3">
    <source>
        <dbReference type="WBParaSite" id="Hba_19048"/>
    </source>
</evidence>
<feature type="compositionally biased region" description="Basic and acidic residues" evidence="1">
    <location>
        <begin position="7"/>
        <end position="17"/>
    </location>
</feature>
<name>A0A1I7XMP0_HETBA</name>
<evidence type="ECO:0000313" key="2">
    <source>
        <dbReference type="Proteomes" id="UP000095283"/>
    </source>
</evidence>
<accession>A0A1I7XMP0</accession>
<evidence type="ECO:0000256" key="1">
    <source>
        <dbReference type="SAM" id="MobiDB-lite"/>
    </source>
</evidence>
<dbReference type="Proteomes" id="UP000095283">
    <property type="component" value="Unplaced"/>
</dbReference>
<feature type="region of interest" description="Disordered" evidence="1">
    <location>
        <begin position="1"/>
        <end position="36"/>
    </location>
</feature>
<protein>
    <submittedName>
        <fullName evidence="3">CTNNB1_binding domain-containing protein</fullName>
    </submittedName>
</protein>
<organism evidence="2 3">
    <name type="scientific">Heterorhabditis bacteriophora</name>
    <name type="common">Entomopathogenic nematode worm</name>
    <dbReference type="NCBI Taxonomy" id="37862"/>
    <lineage>
        <taxon>Eukaryota</taxon>
        <taxon>Metazoa</taxon>
        <taxon>Ecdysozoa</taxon>
        <taxon>Nematoda</taxon>
        <taxon>Chromadorea</taxon>
        <taxon>Rhabditida</taxon>
        <taxon>Rhabditina</taxon>
        <taxon>Rhabditomorpha</taxon>
        <taxon>Strongyloidea</taxon>
        <taxon>Heterorhabditidae</taxon>
        <taxon>Heterorhabditis</taxon>
    </lineage>
</organism>
<dbReference type="WBParaSite" id="Hba_19048">
    <property type="protein sequence ID" value="Hba_19048"/>
    <property type="gene ID" value="Hba_19048"/>
</dbReference>
<sequence>MTDEGADEVKVFRRSDAEDLETNAQSSHQLAEDKKDVVLEAELESRPQGDSLIGSKSGAFVKPIPSPSFAGLASLQHAAFSPSYGSFPSVLMPWFMQMNQMRLPYVGSPITSMASSMANDGMRRTRDGKIKKVKLLKMLITVLQGIS</sequence>
<reference evidence="3" key="1">
    <citation type="submission" date="2016-11" db="UniProtKB">
        <authorList>
            <consortium name="WormBaseParasite"/>
        </authorList>
    </citation>
    <scope>IDENTIFICATION</scope>
</reference>
<keyword evidence="2" id="KW-1185">Reference proteome</keyword>
<dbReference type="AlphaFoldDB" id="A0A1I7XMP0"/>
<proteinExistence type="predicted"/>